<sequence>REVYLTIEQQDDWTATVRLHIAWALPARFDDATQKRSEEMEWNSIDHYITLRSGQALVEVETWVNNAGEDHRLRLHVPTGVDAKNVFAGAAFDIIERPANWPHHPDWEQPHVPTHHFSDLLMAEESGGGVALFCPGSNEYEAMTGEDGTTLAVTLLRATGHLSRDGFASRRNRAGPVFEAPGAQCKGSHCTRWAIMAYEDSWADARIHLIAETYACQASLISALPKPQLDGEFDEVCTDGARGLRLQPIRLVGTGPMPIVACLKPAADGNGTVVRLYNPTDEVWEGRIETDLPLFNVRGCDLLENETTKPRITKSGWSAKLNGKTIRTWRFN</sequence>
<accession>A0A382P0I5</accession>
<organism evidence="3">
    <name type="scientific">marine metagenome</name>
    <dbReference type="NCBI Taxonomy" id="408172"/>
    <lineage>
        <taxon>unclassified sequences</taxon>
        <taxon>metagenomes</taxon>
        <taxon>ecological metagenomes</taxon>
    </lineage>
</organism>
<proteinExistence type="predicted"/>
<evidence type="ECO:0000313" key="3">
    <source>
        <dbReference type="EMBL" id="SVC65442.1"/>
    </source>
</evidence>
<dbReference type="GO" id="GO:0030246">
    <property type="term" value="F:carbohydrate binding"/>
    <property type="evidence" value="ECO:0007669"/>
    <property type="project" value="InterPro"/>
</dbReference>
<dbReference type="SUPFAM" id="SSF74650">
    <property type="entry name" value="Galactose mutarotase-like"/>
    <property type="match status" value="1"/>
</dbReference>
<feature type="non-terminal residue" evidence="3">
    <location>
        <position position="1"/>
    </location>
</feature>
<protein>
    <recommendedName>
        <fullName evidence="4">Glycosyl hydrolase family 38 C-terminal domain-containing protein</fullName>
    </recommendedName>
</protein>
<dbReference type="EMBL" id="UINC01103222">
    <property type="protein sequence ID" value="SVC65442.1"/>
    <property type="molecule type" value="Genomic_DNA"/>
</dbReference>
<name>A0A382P0I5_9ZZZZ</name>
<evidence type="ECO:0008006" key="4">
    <source>
        <dbReference type="Google" id="ProtNLM"/>
    </source>
</evidence>
<feature type="domain" description="Glycosyl hydrolase family 38 C-terminal" evidence="1">
    <location>
        <begin position="37"/>
        <end position="159"/>
    </location>
</feature>
<dbReference type="AlphaFoldDB" id="A0A382P0I5"/>
<dbReference type="InterPro" id="IPR011682">
    <property type="entry name" value="Glyco_hydro_38_C"/>
</dbReference>
<dbReference type="Pfam" id="PF07748">
    <property type="entry name" value="Glyco_hydro_38C"/>
    <property type="match status" value="1"/>
</dbReference>
<gene>
    <name evidence="3" type="ORF">METZ01_LOCUS318296</name>
</gene>
<dbReference type="GO" id="GO:0004559">
    <property type="term" value="F:alpha-mannosidase activity"/>
    <property type="evidence" value="ECO:0007669"/>
    <property type="project" value="InterPro"/>
</dbReference>
<dbReference type="GO" id="GO:0006013">
    <property type="term" value="P:mannose metabolic process"/>
    <property type="evidence" value="ECO:0007669"/>
    <property type="project" value="InterPro"/>
</dbReference>
<dbReference type="PANTHER" id="PTHR46017:SF1">
    <property type="entry name" value="ALPHA-MANNOSIDASE 2C1"/>
    <property type="match status" value="1"/>
</dbReference>
<dbReference type="PANTHER" id="PTHR46017">
    <property type="entry name" value="ALPHA-MANNOSIDASE 2C1"/>
    <property type="match status" value="1"/>
</dbReference>
<evidence type="ECO:0000259" key="2">
    <source>
        <dbReference type="Pfam" id="PF17677"/>
    </source>
</evidence>
<evidence type="ECO:0000259" key="1">
    <source>
        <dbReference type="Pfam" id="PF07748"/>
    </source>
</evidence>
<dbReference type="Pfam" id="PF17677">
    <property type="entry name" value="Glyco_hydro38C2"/>
    <property type="match status" value="1"/>
</dbReference>
<feature type="domain" description="Glycosyl hydrolases family 38 C-terminal" evidence="2">
    <location>
        <begin position="260"/>
        <end position="329"/>
    </location>
</feature>
<dbReference type="InterPro" id="IPR041147">
    <property type="entry name" value="GH38_C"/>
</dbReference>
<dbReference type="Gene3D" id="2.70.98.30">
    <property type="entry name" value="Golgi alpha-mannosidase II, domain 4"/>
    <property type="match status" value="1"/>
</dbReference>
<dbReference type="GO" id="GO:0009313">
    <property type="term" value="P:oligosaccharide catabolic process"/>
    <property type="evidence" value="ECO:0007669"/>
    <property type="project" value="TreeGrafter"/>
</dbReference>
<reference evidence="3" key="1">
    <citation type="submission" date="2018-05" db="EMBL/GenBank/DDBJ databases">
        <authorList>
            <person name="Lanie J.A."/>
            <person name="Ng W.-L."/>
            <person name="Kazmierczak K.M."/>
            <person name="Andrzejewski T.M."/>
            <person name="Davidsen T.M."/>
            <person name="Wayne K.J."/>
            <person name="Tettelin H."/>
            <person name="Glass J.I."/>
            <person name="Rusch D."/>
            <person name="Podicherti R."/>
            <person name="Tsui H.-C.T."/>
            <person name="Winkler M.E."/>
        </authorList>
    </citation>
    <scope>NUCLEOTIDE SEQUENCE</scope>
</reference>
<dbReference type="InterPro" id="IPR011013">
    <property type="entry name" value="Gal_mutarotase_sf_dom"/>
</dbReference>